<protein>
    <submittedName>
        <fullName evidence="4">Secreted peptide</fullName>
    </submittedName>
</protein>
<keyword evidence="3" id="KW-1185">Reference proteome</keyword>
<dbReference type="EMBL" id="UYRR01011977">
    <property type="protein sequence ID" value="VDK26163.1"/>
    <property type="molecule type" value="Genomic_DNA"/>
</dbReference>
<evidence type="ECO:0000313" key="3">
    <source>
        <dbReference type="Proteomes" id="UP000267096"/>
    </source>
</evidence>
<evidence type="ECO:0000313" key="2">
    <source>
        <dbReference type="EMBL" id="VDK26163.1"/>
    </source>
</evidence>
<keyword evidence="1" id="KW-0812">Transmembrane</keyword>
<gene>
    <name evidence="2" type="ORF">ASIM_LOCUS5848</name>
</gene>
<feature type="transmembrane region" description="Helical" evidence="1">
    <location>
        <begin position="17"/>
        <end position="37"/>
    </location>
</feature>
<keyword evidence="1" id="KW-0472">Membrane</keyword>
<dbReference type="Proteomes" id="UP000267096">
    <property type="component" value="Unassembled WGS sequence"/>
</dbReference>
<sequence>MFGWHAVRRDDDDDDEVVFEVLLLFVWCCGVAVARLLRAGRHLLCVLLRWCAVCWCGGLSGGGVIGRT</sequence>
<keyword evidence="1" id="KW-1133">Transmembrane helix</keyword>
<accession>A0A0M3JEL7</accession>
<proteinExistence type="predicted"/>
<name>A0A0M3JEL7_ANISI</name>
<reference evidence="4" key="1">
    <citation type="submission" date="2017-02" db="UniProtKB">
        <authorList>
            <consortium name="WormBaseParasite"/>
        </authorList>
    </citation>
    <scope>IDENTIFICATION</scope>
</reference>
<dbReference type="WBParaSite" id="ASIM_0000606301-mRNA-1">
    <property type="protein sequence ID" value="ASIM_0000606301-mRNA-1"/>
    <property type="gene ID" value="ASIM_0000606301"/>
</dbReference>
<feature type="transmembrane region" description="Helical" evidence="1">
    <location>
        <begin position="44"/>
        <end position="65"/>
    </location>
</feature>
<evidence type="ECO:0000313" key="4">
    <source>
        <dbReference type="WBParaSite" id="ASIM_0000606301-mRNA-1"/>
    </source>
</evidence>
<dbReference type="AlphaFoldDB" id="A0A0M3JEL7"/>
<reference evidence="2 3" key="2">
    <citation type="submission" date="2018-11" db="EMBL/GenBank/DDBJ databases">
        <authorList>
            <consortium name="Pathogen Informatics"/>
        </authorList>
    </citation>
    <scope>NUCLEOTIDE SEQUENCE [LARGE SCALE GENOMIC DNA]</scope>
</reference>
<evidence type="ECO:0000256" key="1">
    <source>
        <dbReference type="SAM" id="Phobius"/>
    </source>
</evidence>
<organism evidence="4">
    <name type="scientific">Anisakis simplex</name>
    <name type="common">Herring worm</name>
    <dbReference type="NCBI Taxonomy" id="6269"/>
    <lineage>
        <taxon>Eukaryota</taxon>
        <taxon>Metazoa</taxon>
        <taxon>Ecdysozoa</taxon>
        <taxon>Nematoda</taxon>
        <taxon>Chromadorea</taxon>
        <taxon>Rhabditida</taxon>
        <taxon>Spirurina</taxon>
        <taxon>Ascaridomorpha</taxon>
        <taxon>Ascaridoidea</taxon>
        <taxon>Anisakidae</taxon>
        <taxon>Anisakis</taxon>
        <taxon>Anisakis simplex complex</taxon>
    </lineage>
</organism>